<dbReference type="Proteomes" id="UP000184130">
    <property type="component" value="Unassembled WGS sequence"/>
</dbReference>
<name>A0A1M6SWU3_XYLRU</name>
<feature type="signal peptide" evidence="1">
    <location>
        <begin position="1"/>
        <end position="23"/>
    </location>
</feature>
<dbReference type="AlphaFoldDB" id="A0A1M6SWU3"/>
<keyword evidence="1" id="KW-0732">Signal</keyword>
<dbReference type="EMBL" id="FRBD01000004">
    <property type="protein sequence ID" value="SHK49202.1"/>
    <property type="molecule type" value="Genomic_DNA"/>
</dbReference>
<dbReference type="SUPFAM" id="SSF51445">
    <property type="entry name" value="(Trans)glycosidases"/>
    <property type="match status" value="1"/>
</dbReference>
<evidence type="ECO:0000256" key="1">
    <source>
        <dbReference type="SAM" id="SignalP"/>
    </source>
</evidence>
<evidence type="ECO:0000313" key="2">
    <source>
        <dbReference type="EMBL" id="SHK49202.1"/>
    </source>
</evidence>
<dbReference type="Gene3D" id="3.20.20.80">
    <property type="entry name" value="Glycosidases"/>
    <property type="match status" value="1"/>
</dbReference>
<feature type="chain" id="PRO_5013223475" description="Cellulase (Glycosyl hydrolase family 5)" evidence="1">
    <location>
        <begin position="24"/>
        <end position="491"/>
    </location>
</feature>
<evidence type="ECO:0008006" key="4">
    <source>
        <dbReference type="Google" id="ProtNLM"/>
    </source>
</evidence>
<protein>
    <recommendedName>
        <fullName evidence="4">Cellulase (Glycosyl hydrolase family 5)</fullName>
    </recommendedName>
</protein>
<evidence type="ECO:0000313" key="3">
    <source>
        <dbReference type="Proteomes" id="UP000184130"/>
    </source>
</evidence>
<gene>
    <name evidence="2" type="ORF">SAMN05216463_10488</name>
</gene>
<sequence length="491" mass="56281">MFMKKKMFCLVASLIFTCNYLLAVQPEDKVTTVTFSQEVTNSGYIGNGVQWDPYQLDYGSVKLQISEQDWQKIYRRLDFMRPQLMRVVHNTSSLILDNQLFPEGNFDQIKHILDYCQSRGVIVVFGDWGWGLADAKIPEYDKKKVELAADYVTWLIEEKGYTCIKYYNMINEPNGFWSTTEGNYALWHDITLCFYNRLKKNKMLSKVTLVGPDVAIWTPDEVTWLERANRELEFGLFDIHTYPSKCTVNSGEYSQIIKAYRDATPSGRKIIMGEIGLKFVEPQDSLYQQEMLRRAAARPFASTEDSQMFIFDYMYGTDMADAVIQTANAGYSGSVAWMLDDAMHAAGDKGDQLKMWGFWNILGEEYFGADGEAIRPWFFAWSLLCRYMPTGCDVYASSVKGNTMVKALKVKHDGKTMLAVLNPTKKAQTVHIQGFDYLAPCKQFVFAEHKLNIKDECVLEPAKVIPELYFANGTDLDMPGESLFVFTDFDY</sequence>
<reference evidence="2 3" key="1">
    <citation type="submission" date="2016-11" db="EMBL/GenBank/DDBJ databases">
        <authorList>
            <person name="Jaros S."/>
            <person name="Januszkiewicz K."/>
            <person name="Wedrychowicz H."/>
        </authorList>
    </citation>
    <scope>NUCLEOTIDE SEQUENCE [LARGE SCALE GENOMIC DNA]</scope>
    <source>
        <strain evidence="2 3">KHT3</strain>
    </source>
</reference>
<dbReference type="InterPro" id="IPR017853">
    <property type="entry name" value="GH"/>
</dbReference>
<organism evidence="2 3">
    <name type="scientific">Xylanibacter ruminicola</name>
    <name type="common">Prevotella ruminicola</name>
    <dbReference type="NCBI Taxonomy" id="839"/>
    <lineage>
        <taxon>Bacteria</taxon>
        <taxon>Pseudomonadati</taxon>
        <taxon>Bacteroidota</taxon>
        <taxon>Bacteroidia</taxon>
        <taxon>Bacteroidales</taxon>
        <taxon>Prevotellaceae</taxon>
        <taxon>Xylanibacter</taxon>
    </lineage>
</organism>
<proteinExistence type="predicted"/>
<accession>A0A1M6SWU3</accession>